<proteinExistence type="predicted"/>
<evidence type="ECO:0000313" key="2">
    <source>
        <dbReference type="Proteomes" id="UP000789396"/>
    </source>
</evidence>
<dbReference type="AlphaFoldDB" id="A0A9N9HH79"/>
<dbReference type="Proteomes" id="UP000789396">
    <property type="component" value="Unassembled WGS sequence"/>
</dbReference>
<accession>A0A9N9HH79</accession>
<feature type="non-terminal residue" evidence="1">
    <location>
        <position position="65"/>
    </location>
</feature>
<sequence>MRDENKDTITYEYVDNVLKETFRDSNFTRESKARGYNLYKIARLCQSGINKILLRKDESGVQTFG</sequence>
<dbReference type="EMBL" id="CAJVPZ010016483">
    <property type="protein sequence ID" value="CAG8673772.1"/>
    <property type="molecule type" value="Genomic_DNA"/>
</dbReference>
<evidence type="ECO:0000313" key="1">
    <source>
        <dbReference type="EMBL" id="CAG8673772.1"/>
    </source>
</evidence>
<reference evidence="1" key="1">
    <citation type="submission" date="2021-06" db="EMBL/GenBank/DDBJ databases">
        <authorList>
            <person name="Kallberg Y."/>
            <person name="Tangrot J."/>
            <person name="Rosling A."/>
        </authorList>
    </citation>
    <scope>NUCLEOTIDE SEQUENCE</scope>
    <source>
        <strain evidence="1">IN212</strain>
    </source>
</reference>
<dbReference type="OrthoDB" id="2327944at2759"/>
<comment type="caution">
    <text evidence="1">The sequence shown here is derived from an EMBL/GenBank/DDBJ whole genome shotgun (WGS) entry which is preliminary data.</text>
</comment>
<organism evidence="1 2">
    <name type="scientific">Racocetra fulgida</name>
    <dbReference type="NCBI Taxonomy" id="60492"/>
    <lineage>
        <taxon>Eukaryota</taxon>
        <taxon>Fungi</taxon>
        <taxon>Fungi incertae sedis</taxon>
        <taxon>Mucoromycota</taxon>
        <taxon>Glomeromycotina</taxon>
        <taxon>Glomeromycetes</taxon>
        <taxon>Diversisporales</taxon>
        <taxon>Gigasporaceae</taxon>
        <taxon>Racocetra</taxon>
    </lineage>
</organism>
<protein>
    <submittedName>
        <fullName evidence="1">15291_t:CDS:1</fullName>
    </submittedName>
</protein>
<keyword evidence="2" id="KW-1185">Reference proteome</keyword>
<name>A0A9N9HH79_9GLOM</name>
<gene>
    <name evidence="1" type="ORF">RFULGI_LOCUS9334</name>
</gene>